<protein>
    <submittedName>
        <fullName evidence="1">Uncharacterized protein</fullName>
    </submittedName>
</protein>
<accession>E0TBK1</accession>
<evidence type="ECO:0000313" key="2">
    <source>
        <dbReference type="Proteomes" id="UP000001302"/>
    </source>
</evidence>
<dbReference type="KEGG" id="pbr:PB2503_01487"/>
<dbReference type="STRING" id="314260.PB2503_01487"/>
<dbReference type="RefSeq" id="WP_013299350.1">
    <property type="nucleotide sequence ID" value="NC_014414.1"/>
</dbReference>
<dbReference type="EMBL" id="CP002156">
    <property type="protein sequence ID" value="ADM08376.1"/>
    <property type="molecule type" value="Genomic_DNA"/>
</dbReference>
<name>E0TBK1_PARBH</name>
<reference evidence="1 2" key="2">
    <citation type="journal article" date="2011" name="J. Bacteriol.">
        <title>Complete genome sequence of strain HTCC2503T of Parvularcula bermudensis, the type species of the order "Parvularculales" in the class Alphaproteobacteria.</title>
        <authorList>
            <person name="Oh H.M."/>
            <person name="Kang I."/>
            <person name="Vergin K.L."/>
            <person name="Kang D."/>
            <person name="Rhee K.H."/>
            <person name="Giovannoni S.J."/>
            <person name="Cho J.C."/>
        </authorList>
    </citation>
    <scope>NUCLEOTIDE SEQUENCE [LARGE SCALE GENOMIC DNA]</scope>
    <source>
        <strain evidence="2">ATCC BAA-594 / HTCC2503 / KCTC 12087</strain>
    </source>
</reference>
<sequence length="137" mass="14248">MRLRRLIGLTVGAVAVSGTAVAEDRPYEVLAATLDGRVTMAIVDRQGAAIAIEIGDDRPEIIQGLAAGAILSDLREIVSGEGDRQYTVSSGIASSVVRLNGDIQTGRATPAEAARLIDDLPGLTITQKGQLKAILSL</sequence>
<dbReference type="OrthoDB" id="9882101at2"/>
<dbReference type="Proteomes" id="UP000001302">
    <property type="component" value="Chromosome"/>
</dbReference>
<keyword evidence="2" id="KW-1185">Reference proteome</keyword>
<reference evidence="2" key="1">
    <citation type="submission" date="2010-08" db="EMBL/GenBank/DDBJ databases">
        <title>Genome sequence of Parvularcula bermudensis HTCC2503.</title>
        <authorList>
            <person name="Kang D.-M."/>
            <person name="Oh H.-M."/>
            <person name="Cho J.-C."/>
        </authorList>
    </citation>
    <scope>NUCLEOTIDE SEQUENCE [LARGE SCALE GENOMIC DNA]</scope>
    <source>
        <strain evidence="2">ATCC BAA-594 / HTCC2503 / KCTC 12087</strain>
    </source>
</reference>
<organism evidence="1 2">
    <name type="scientific">Parvularcula bermudensis (strain ATCC BAA-594 / HTCC2503 / KCTC 12087)</name>
    <dbReference type="NCBI Taxonomy" id="314260"/>
    <lineage>
        <taxon>Bacteria</taxon>
        <taxon>Pseudomonadati</taxon>
        <taxon>Pseudomonadota</taxon>
        <taxon>Alphaproteobacteria</taxon>
        <taxon>Parvularculales</taxon>
        <taxon>Parvularculaceae</taxon>
        <taxon>Parvularcula</taxon>
    </lineage>
</organism>
<dbReference type="HOGENOM" id="CLU_1863256_0_0_5"/>
<evidence type="ECO:0000313" key="1">
    <source>
        <dbReference type="EMBL" id="ADM08376.1"/>
    </source>
</evidence>
<proteinExistence type="predicted"/>
<gene>
    <name evidence="1" type="ordered locus">PB2503_01487</name>
</gene>
<dbReference type="AlphaFoldDB" id="E0TBK1"/>